<evidence type="ECO:0000256" key="5">
    <source>
        <dbReference type="ARBA" id="ARBA00023136"/>
    </source>
</evidence>
<feature type="transmembrane region" description="Helical" evidence="9">
    <location>
        <begin position="223"/>
        <end position="245"/>
    </location>
</feature>
<dbReference type="Pfam" id="PF00001">
    <property type="entry name" value="7tm_1"/>
    <property type="match status" value="1"/>
</dbReference>
<feature type="transmembrane region" description="Helical" evidence="9">
    <location>
        <begin position="12"/>
        <end position="36"/>
    </location>
</feature>
<dbReference type="CDD" id="cd00637">
    <property type="entry name" value="7tm_classA_rhodopsin-like"/>
    <property type="match status" value="1"/>
</dbReference>
<dbReference type="Gene3D" id="1.20.1070.10">
    <property type="entry name" value="Rhodopsin 7-helix transmembrane proteins"/>
    <property type="match status" value="1"/>
</dbReference>
<evidence type="ECO:0000313" key="12">
    <source>
        <dbReference type="Proteomes" id="UP000507470"/>
    </source>
</evidence>
<evidence type="ECO:0000256" key="4">
    <source>
        <dbReference type="ARBA" id="ARBA00023040"/>
    </source>
</evidence>
<evidence type="ECO:0000259" key="10">
    <source>
        <dbReference type="PROSITE" id="PS50262"/>
    </source>
</evidence>
<dbReference type="PANTHER" id="PTHR45695">
    <property type="entry name" value="LEUCOKININ RECEPTOR-RELATED"/>
    <property type="match status" value="1"/>
</dbReference>
<evidence type="ECO:0000256" key="8">
    <source>
        <dbReference type="RuleBase" id="RU000688"/>
    </source>
</evidence>
<proteinExistence type="inferred from homology"/>
<evidence type="ECO:0000256" key="1">
    <source>
        <dbReference type="ARBA" id="ARBA00004141"/>
    </source>
</evidence>
<dbReference type="EMBL" id="CACVKT020004298">
    <property type="protein sequence ID" value="CAC5389000.1"/>
    <property type="molecule type" value="Genomic_DNA"/>
</dbReference>
<evidence type="ECO:0000256" key="9">
    <source>
        <dbReference type="SAM" id="Phobius"/>
    </source>
</evidence>
<organism evidence="11 12">
    <name type="scientific">Mytilus coruscus</name>
    <name type="common">Sea mussel</name>
    <dbReference type="NCBI Taxonomy" id="42192"/>
    <lineage>
        <taxon>Eukaryota</taxon>
        <taxon>Metazoa</taxon>
        <taxon>Spiralia</taxon>
        <taxon>Lophotrochozoa</taxon>
        <taxon>Mollusca</taxon>
        <taxon>Bivalvia</taxon>
        <taxon>Autobranchia</taxon>
        <taxon>Pteriomorphia</taxon>
        <taxon>Mytilida</taxon>
        <taxon>Mytiloidea</taxon>
        <taxon>Mytilidae</taxon>
        <taxon>Mytilinae</taxon>
        <taxon>Mytilus</taxon>
    </lineage>
</organism>
<dbReference type="GO" id="GO:0004930">
    <property type="term" value="F:G protein-coupled receptor activity"/>
    <property type="evidence" value="ECO:0007669"/>
    <property type="project" value="UniProtKB-KW"/>
</dbReference>
<dbReference type="GO" id="GO:0005886">
    <property type="term" value="C:plasma membrane"/>
    <property type="evidence" value="ECO:0007669"/>
    <property type="project" value="TreeGrafter"/>
</dbReference>
<dbReference type="PROSITE" id="PS50262">
    <property type="entry name" value="G_PROTEIN_RECEP_F1_2"/>
    <property type="match status" value="1"/>
</dbReference>
<feature type="transmembrane region" description="Helical" evidence="9">
    <location>
        <begin position="174"/>
        <end position="202"/>
    </location>
</feature>
<feature type="transmembrane region" description="Helical" evidence="9">
    <location>
        <begin position="120"/>
        <end position="138"/>
    </location>
</feature>
<evidence type="ECO:0000313" key="11">
    <source>
        <dbReference type="EMBL" id="CAC5389000.1"/>
    </source>
</evidence>
<gene>
    <name evidence="11" type="ORF">MCOR_24220</name>
</gene>
<evidence type="ECO:0000256" key="2">
    <source>
        <dbReference type="ARBA" id="ARBA00022692"/>
    </source>
</evidence>
<keyword evidence="5 9" id="KW-0472">Membrane</keyword>
<comment type="subcellular location">
    <subcellularLocation>
        <location evidence="1">Membrane</location>
        <topology evidence="1">Multi-pass membrane protein</topology>
    </subcellularLocation>
</comment>
<keyword evidence="12" id="KW-1185">Reference proteome</keyword>
<dbReference type="InterPro" id="IPR000276">
    <property type="entry name" value="GPCR_Rhodpsn"/>
</dbReference>
<evidence type="ECO:0000256" key="3">
    <source>
        <dbReference type="ARBA" id="ARBA00022989"/>
    </source>
</evidence>
<accession>A0A6J8C1K2</accession>
<keyword evidence="3 9" id="KW-1133">Transmembrane helix</keyword>
<dbReference type="Proteomes" id="UP000507470">
    <property type="component" value="Unassembled WGS sequence"/>
</dbReference>
<feature type="transmembrane region" description="Helical" evidence="9">
    <location>
        <begin position="88"/>
        <end position="108"/>
    </location>
</feature>
<protein>
    <submittedName>
        <fullName evidence="11">NPFFR2</fullName>
    </submittedName>
</protein>
<keyword evidence="2 8" id="KW-0812">Transmembrane</keyword>
<keyword evidence="6 8" id="KW-0675">Receptor</keyword>
<dbReference type="PROSITE" id="PS00237">
    <property type="entry name" value="G_PROTEIN_RECEP_F1_1"/>
    <property type="match status" value="1"/>
</dbReference>
<dbReference type="OrthoDB" id="5950040at2759"/>
<feature type="transmembrane region" description="Helical" evidence="9">
    <location>
        <begin position="265"/>
        <end position="285"/>
    </location>
</feature>
<dbReference type="PRINTS" id="PR00237">
    <property type="entry name" value="GPCRRHODOPSN"/>
</dbReference>
<dbReference type="PANTHER" id="PTHR45695:SF22">
    <property type="entry name" value="G-PROTEIN COUPLED RECEPTORS FAMILY 1 PROFILE DOMAIN-CONTAINING PROTEIN"/>
    <property type="match status" value="1"/>
</dbReference>
<keyword evidence="7 8" id="KW-0807">Transducer</keyword>
<name>A0A6J8C1K2_MYTCO</name>
<keyword evidence="4 8" id="KW-0297">G-protein coupled receptor</keyword>
<comment type="similarity">
    <text evidence="8">Belongs to the G-protein coupled receptor 1 family.</text>
</comment>
<dbReference type="SUPFAM" id="SSF81321">
    <property type="entry name" value="Family A G protein-coupled receptor-like"/>
    <property type="match status" value="1"/>
</dbReference>
<dbReference type="InterPro" id="IPR017452">
    <property type="entry name" value="GPCR_Rhodpsn_7TM"/>
</dbReference>
<sequence>MSGGEALGDVPGLAASLTIMCVLAVILNSIVIVVFATKAQSFTSVHLFIMNLCISDIFLAGIALPVRLNNGSHEGESFKGGDPVCKMIMFIPLLSISSSISTMVAIAVDRFREINKRHKLLSKQAMYVIMVSWIWSVIVSSPQLYEYSVYSNYEEEYNVTSCGSHDIVENFETVYAVIVIVLSYVVPLIFITISYVKIMIFVWKAGKNVAGKESQVLKKRMKIVRLLITITVVFALLWSPYFVLFGMEEVLGLDDTLHTASGTHVTKNVLVVLSTMSNPVIYFVFDAKFRKDLLQLLTRKPCGQLHVNQVQPSTDVINELRNKLNTASTTVESFETD</sequence>
<reference evidence="11 12" key="1">
    <citation type="submission" date="2020-06" db="EMBL/GenBank/DDBJ databases">
        <authorList>
            <person name="Li R."/>
            <person name="Bekaert M."/>
        </authorList>
    </citation>
    <scope>NUCLEOTIDE SEQUENCE [LARGE SCALE GENOMIC DNA]</scope>
    <source>
        <strain evidence="12">wild</strain>
    </source>
</reference>
<feature type="transmembrane region" description="Helical" evidence="9">
    <location>
        <begin position="48"/>
        <end position="68"/>
    </location>
</feature>
<dbReference type="AlphaFoldDB" id="A0A6J8C1K2"/>
<evidence type="ECO:0000256" key="6">
    <source>
        <dbReference type="ARBA" id="ARBA00023170"/>
    </source>
</evidence>
<dbReference type="SMART" id="SM01381">
    <property type="entry name" value="7TM_GPCR_Srsx"/>
    <property type="match status" value="1"/>
</dbReference>
<evidence type="ECO:0000256" key="7">
    <source>
        <dbReference type="ARBA" id="ARBA00023224"/>
    </source>
</evidence>
<feature type="domain" description="G-protein coupled receptors family 1 profile" evidence="10">
    <location>
        <begin position="27"/>
        <end position="282"/>
    </location>
</feature>